<reference evidence="1" key="1">
    <citation type="submission" date="2014-09" db="EMBL/GenBank/DDBJ databases">
        <authorList>
            <person name="Magalhaes I.L.F."/>
            <person name="Oliveira U."/>
            <person name="Santos F.R."/>
            <person name="Vidigal T.H.D.A."/>
            <person name="Brescovit A.D."/>
            <person name="Santos A.J."/>
        </authorList>
    </citation>
    <scope>NUCLEOTIDE SEQUENCE</scope>
    <source>
        <tissue evidence="1">Shoot tissue taken approximately 20 cm above the soil surface</tissue>
    </source>
</reference>
<evidence type="ECO:0000313" key="1">
    <source>
        <dbReference type="EMBL" id="JAD28707.1"/>
    </source>
</evidence>
<protein>
    <submittedName>
        <fullName evidence="1">Uncharacterized protein</fullName>
    </submittedName>
</protein>
<dbReference type="AlphaFoldDB" id="A0A0A8Z1G9"/>
<proteinExistence type="predicted"/>
<reference evidence="1" key="2">
    <citation type="journal article" date="2015" name="Data Brief">
        <title>Shoot transcriptome of the giant reed, Arundo donax.</title>
        <authorList>
            <person name="Barrero R.A."/>
            <person name="Guerrero F.D."/>
            <person name="Moolhuijzen P."/>
            <person name="Goolsby J.A."/>
            <person name="Tidwell J."/>
            <person name="Bellgard S.E."/>
            <person name="Bellgard M.I."/>
        </authorList>
    </citation>
    <scope>NUCLEOTIDE SEQUENCE</scope>
    <source>
        <tissue evidence="1">Shoot tissue taken approximately 20 cm above the soil surface</tissue>
    </source>
</reference>
<name>A0A0A8Z1G9_ARUDO</name>
<organism evidence="1">
    <name type="scientific">Arundo donax</name>
    <name type="common">Giant reed</name>
    <name type="synonym">Donax arundinaceus</name>
    <dbReference type="NCBI Taxonomy" id="35708"/>
    <lineage>
        <taxon>Eukaryota</taxon>
        <taxon>Viridiplantae</taxon>
        <taxon>Streptophyta</taxon>
        <taxon>Embryophyta</taxon>
        <taxon>Tracheophyta</taxon>
        <taxon>Spermatophyta</taxon>
        <taxon>Magnoliopsida</taxon>
        <taxon>Liliopsida</taxon>
        <taxon>Poales</taxon>
        <taxon>Poaceae</taxon>
        <taxon>PACMAD clade</taxon>
        <taxon>Arundinoideae</taxon>
        <taxon>Arundineae</taxon>
        <taxon>Arundo</taxon>
    </lineage>
</organism>
<dbReference type="EMBL" id="GBRH01269188">
    <property type="protein sequence ID" value="JAD28707.1"/>
    <property type="molecule type" value="Transcribed_RNA"/>
</dbReference>
<accession>A0A0A8Z1G9</accession>
<sequence>MLDALTGKYFQIQNLVLQQKKSPHFVKAHCTFTTYLNIYHTHSMQ</sequence>